<proteinExistence type="predicted"/>
<reference evidence="3 4" key="1">
    <citation type="submission" date="2023-07" db="EMBL/GenBank/DDBJ databases">
        <title>Genomic Encyclopedia of Type Strains, Phase IV (KMG-IV): sequencing the most valuable type-strain genomes for metagenomic binning, comparative biology and taxonomic classification.</title>
        <authorList>
            <person name="Goeker M."/>
        </authorList>
    </citation>
    <scope>NUCLEOTIDE SEQUENCE [LARGE SCALE GENOMIC DNA]</scope>
    <source>
        <strain evidence="3 4">DSM 17723</strain>
    </source>
</reference>
<dbReference type="RefSeq" id="WP_307190726.1">
    <property type="nucleotide sequence ID" value="NZ_JAUSTZ010000004.1"/>
</dbReference>
<evidence type="ECO:0000259" key="2">
    <source>
        <dbReference type="Pfam" id="PF08241"/>
    </source>
</evidence>
<gene>
    <name evidence="3" type="ORF">J2S02_002640</name>
</gene>
<keyword evidence="1" id="KW-0808">Transferase</keyword>
<dbReference type="InterPro" id="IPR029063">
    <property type="entry name" value="SAM-dependent_MTases_sf"/>
</dbReference>
<evidence type="ECO:0000256" key="1">
    <source>
        <dbReference type="ARBA" id="ARBA00022679"/>
    </source>
</evidence>
<dbReference type="Proteomes" id="UP001232245">
    <property type="component" value="Unassembled WGS sequence"/>
</dbReference>
<dbReference type="EMBL" id="JAUSTZ010000004">
    <property type="protein sequence ID" value="MDQ0226295.1"/>
    <property type="molecule type" value="Genomic_DNA"/>
</dbReference>
<accession>A0ABT9Z4W4</accession>
<dbReference type="CDD" id="cd02440">
    <property type="entry name" value="AdoMet_MTases"/>
    <property type="match status" value="1"/>
</dbReference>
<dbReference type="Pfam" id="PF08241">
    <property type="entry name" value="Methyltransf_11"/>
    <property type="match status" value="1"/>
</dbReference>
<sequence>MAQEQFLNPPMPDIIEQWKFQLVQLNVQPNDIVLDIGCNSGDTEHLLVNLFPYIKKVIGLDHDKKRIAHAKQNWENQGKNEKIEFVQGDGLSLQFEDNSFDKVICAETLEWIKEPLIAINEIKRVLKPNGIALIQHTDWDQTVFMTKDIQKLRSIIQQFSDSGPDGNIGRKLYGMCHHVGFREVTPLVYTLINDKFEEPYYSYKVAHMMKDWLIEKQLMGEEELENWICELKEMSLQHEFFFSINRYLAICVK</sequence>
<feature type="domain" description="Methyltransferase type 11" evidence="2">
    <location>
        <begin position="34"/>
        <end position="134"/>
    </location>
</feature>
<dbReference type="SUPFAM" id="SSF53335">
    <property type="entry name" value="S-adenosyl-L-methionine-dependent methyltransferases"/>
    <property type="match status" value="1"/>
</dbReference>
<dbReference type="PANTHER" id="PTHR44068">
    <property type="entry name" value="ZGC:194242"/>
    <property type="match status" value="1"/>
</dbReference>
<evidence type="ECO:0000313" key="3">
    <source>
        <dbReference type="EMBL" id="MDQ0226295.1"/>
    </source>
</evidence>
<name>A0ABT9Z4W4_9BACI</name>
<keyword evidence="4" id="KW-1185">Reference proteome</keyword>
<dbReference type="Gene3D" id="3.40.50.150">
    <property type="entry name" value="Vaccinia Virus protein VP39"/>
    <property type="match status" value="1"/>
</dbReference>
<evidence type="ECO:0000313" key="4">
    <source>
        <dbReference type="Proteomes" id="UP001232245"/>
    </source>
</evidence>
<dbReference type="InterPro" id="IPR013216">
    <property type="entry name" value="Methyltransf_11"/>
</dbReference>
<dbReference type="PANTHER" id="PTHR44068:SF11">
    <property type="entry name" value="GERANYL DIPHOSPHATE 2-C-METHYLTRANSFERASE"/>
    <property type="match status" value="1"/>
</dbReference>
<protein>
    <submittedName>
        <fullName evidence="3">Ubiquinone/menaquinone biosynthesis C-methylase UbiE</fullName>
    </submittedName>
</protein>
<comment type="caution">
    <text evidence="3">The sequence shown here is derived from an EMBL/GenBank/DDBJ whole genome shotgun (WGS) entry which is preliminary data.</text>
</comment>
<dbReference type="InterPro" id="IPR050447">
    <property type="entry name" value="Erg6_SMT_methyltransf"/>
</dbReference>
<keyword evidence="3" id="KW-0830">Ubiquinone</keyword>
<organism evidence="3 4">
    <name type="scientific">Metabacillus niabensis</name>
    <dbReference type="NCBI Taxonomy" id="324854"/>
    <lineage>
        <taxon>Bacteria</taxon>
        <taxon>Bacillati</taxon>
        <taxon>Bacillota</taxon>
        <taxon>Bacilli</taxon>
        <taxon>Bacillales</taxon>
        <taxon>Bacillaceae</taxon>
        <taxon>Metabacillus</taxon>
    </lineage>
</organism>